<organism evidence="1">
    <name type="scientific">freshwater metagenome</name>
    <dbReference type="NCBI Taxonomy" id="449393"/>
    <lineage>
        <taxon>unclassified sequences</taxon>
        <taxon>metagenomes</taxon>
        <taxon>ecological metagenomes</taxon>
    </lineage>
</organism>
<accession>A0A094QDD0</accession>
<protein>
    <submittedName>
        <fullName evidence="1">Uncharacterized protein</fullName>
    </submittedName>
</protein>
<comment type="caution">
    <text evidence="1">The sequence shown here is derived from an EMBL/GenBank/DDBJ whole genome shotgun (WGS) entry which is preliminary data.</text>
</comment>
<name>A0A094QDD0_9ZZZZ</name>
<evidence type="ECO:0000313" key="1">
    <source>
        <dbReference type="EMBL" id="KGA21397.1"/>
    </source>
</evidence>
<proteinExistence type="predicted"/>
<dbReference type="EMBL" id="JNSL01000007">
    <property type="protein sequence ID" value="KGA21397.1"/>
    <property type="molecule type" value="Genomic_DNA"/>
</dbReference>
<reference evidence="1" key="1">
    <citation type="submission" date="2014-06" db="EMBL/GenBank/DDBJ databases">
        <title>Key roles for freshwater Actinobacteria revealed by deep metagenomic sequencing.</title>
        <authorList>
            <person name="Ghai R."/>
            <person name="Mizuno C.M."/>
            <person name="Picazo A."/>
            <person name="Camacho A."/>
            <person name="Rodriguez-Valera F."/>
        </authorList>
    </citation>
    <scope>NUCLEOTIDE SEQUENCE</scope>
</reference>
<gene>
    <name evidence="1" type="ORF">GM51_2220</name>
</gene>
<sequence>MTHISEYAAQAIALSANYSKAAPETALTYACEAVAESEIAVKDLKSADIDSWVEAISHREDIDVPNIVVSRKSPRVLATAHSEIHTICIRGAHTNQVTVLHEIAHLVIGVPTHGVLFRDELVRLSRAHISVEFASFLYSLYQATGLEMSPWPASAHQR</sequence>
<dbReference type="AlphaFoldDB" id="A0A094QDD0"/>